<feature type="compositionally biased region" description="Polar residues" evidence="1">
    <location>
        <begin position="790"/>
        <end position="803"/>
    </location>
</feature>
<feature type="region of interest" description="Disordered" evidence="1">
    <location>
        <begin position="345"/>
        <end position="483"/>
    </location>
</feature>
<feature type="compositionally biased region" description="Basic and acidic residues" evidence="1">
    <location>
        <begin position="212"/>
        <end position="231"/>
    </location>
</feature>
<feature type="compositionally biased region" description="Polar residues" evidence="1">
    <location>
        <begin position="669"/>
        <end position="679"/>
    </location>
</feature>
<name>A0A9Q0MYL1_9DIPT</name>
<protein>
    <submittedName>
        <fullName evidence="2">Protein hairless</fullName>
    </submittedName>
</protein>
<evidence type="ECO:0000256" key="1">
    <source>
        <dbReference type="SAM" id="MobiDB-lite"/>
    </source>
</evidence>
<proteinExistence type="predicted"/>
<feature type="compositionally biased region" description="Low complexity" evidence="1">
    <location>
        <begin position="570"/>
        <end position="590"/>
    </location>
</feature>
<feature type="compositionally biased region" description="Low complexity" evidence="1">
    <location>
        <begin position="124"/>
        <end position="137"/>
    </location>
</feature>
<gene>
    <name evidence="2" type="primary">H</name>
    <name evidence="2" type="ORF">Bhyg_12571</name>
</gene>
<feature type="compositionally biased region" description="Polar residues" evidence="1">
    <location>
        <begin position="371"/>
        <end position="392"/>
    </location>
</feature>
<dbReference type="OrthoDB" id="8122370at2759"/>
<reference evidence="2" key="1">
    <citation type="submission" date="2022-07" db="EMBL/GenBank/DDBJ databases">
        <authorList>
            <person name="Trinca V."/>
            <person name="Uliana J.V.C."/>
            <person name="Torres T.T."/>
            <person name="Ward R.J."/>
            <person name="Monesi N."/>
        </authorList>
    </citation>
    <scope>NUCLEOTIDE SEQUENCE</scope>
    <source>
        <strain evidence="2">HSMRA1968</strain>
        <tissue evidence="2">Whole embryos</tissue>
    </source>
</reference>
<feature type="region of interest" description="Disordered" evidence="1">
    <location>
        <begin position="107"/>
        <end position="142"/>
    </location>
</feature>
<feature type="compositionally biased region" description="Low complexity" evidence="1">
    <location>
        <begin position="393"/>
        <end position="408"/>
    </location>
</feature>
<keyword evidence="3" id="KW-1185">Reference proteome</keyword>
<comment type="caution">
    <text evidence="2">The sequence shown here is derived from an EMBL/GenBank/DDBJ whole genome shotgun (WGS) entry which is preliminary data.</text>
</comment>
<feature type="compositionally biased region" description="Polar residues" evidence="1">
    <location>
        <begin position="409"/>
        <end position="420"/>
    </location>
</feature>
<dbReference type="EMBL" id="WJQU01000003">
    <property type="protein sequence ID" value="KAJ6639824.1"/>
    <property type="molecule type" value="Genomic_DNA"/>
</dbReference>
<feature type="region of interest" description="Disordered" evidence="1">
    <location>
        <begin position="790"/>
        <end position="810"/>
    </location>
</feature>
<dbReference type="Proteomes" id="UP001151699">
    <property type="component" value="Chromosome X"/>
</dbReference>
<accession>A0A9Q0MYL1</accession>
<feature type="compositionally biased region" description="Polar residues" evidence="1">
    <location>
        <begin position="530"/>
        <end position="569"/>
    </location>
</feature>
<feature type="compositionally biased region" description="Polar residues" evidence="1">
    <location>
        <begin position="611"/>
        <end position="640"/>
    </location>
</feature>
<organism evidence="2 3">
    <name type="scientific">Pseudolycoriella hygida</name>
    <dbReference type="NCBI Taxonomy" id="35572"/>
    <lineage>
        <taxon>Eukaryota</taxon>
        <taxon>Metazoa</taxon>
        <taxon>Ecdysozoa</taxon>
        <taxon>Arthropoda</taxon>
        <taxon>Hexapoda</taxon>
        <taxon>Insecta</taxon>
        <taxon>Pterygota</taxon>
        <taxon>Neoptera</taxon>
        <taxon>Endopterygota</taxon>
        <taxon>Diptera</taxon>
        <taxon>Nematocera</taxon>
        <taxon>Sciaroidea</taxon>
        <taxon>Sciaridae</taxon>
        <taxon>Pseudolycoriella</taxon>
    </lineage>
</organism>
<feature type="compositionally biased region" description="Polar residues" evidence="1">
    <location>
        <begin position="349"/>
        <end position="364"/>
    </location>
</feature>
<evidence type="ECO:0000313" key="3">
    <source>
        <dbReference type="Proteomes" id="UP001151699"/>
    </source>
</evidence>
<feature type="region of interest" description="Disordered" evidence="1">
    <location>
        <begin position="530"/>
        <end position="684"/>
    </location>
</feature>
<feature type="region of interest" description="Disordered" evidence="1">
    <location>
        <begin position="177"/>
        <end position="252"/>
    </location>
</feature>
<feature type="compositionally biased region" description="Basic and acidic residues" evidence="1">
    <location>
        <begin position="655"/>
        <end position="664"/>
    </location>
</feature>
<sequence>MICLLYFYFTVSENQVLETKTIYAICIGYGLVNRLMLHSFSIKAPRTELNLNGVLASNSKQNNNGSSLGGRLQFFKDGKFILELARSRREGDRSGWVAVPRKTYWPPSAPPPATNIPQNKHESSASLSDDNSSIQSSPWQRDHCWKQTTPRRNISCEMSMYFRRCNDLPLPSQFHKIAQKKRRRPYDTVTNIPNNDNELVDKKMEQNANHSQAKEVKEEPPDAGEGDDKSVINEINIKTEPSTNNRRPKNKMLNRPKLSDVIQKLIDRPPGILLLSSTNSTTSNVANHLMANSSRIDFNNHQHMSPRKRILRELEQVSLDEIESTKKKPRIKTVNNHIAPIDVSVHGETVTSSGTTNSHSSVCNGNGKDTIPTTQAVPRPVSSYSITSLLGHNNNNNSIKNDSGANNNKGSPVQFHQTPQKSSAFSSRKKSPSYNPNHSIKMPSRNATPSSLQNNFNRSPSTSSPINYGRNNHSPDLSPSPEQQYARYRPYNVQYQQSSSGFHPYISASPRGSISPPYSTESTMFLSNLSTRSPSQQYASTTSTQESSSPLPFTRYSPSAYSQISPQHFSSNKTSMYSTSTNSNSTNKSKVAASTSIKKKTELSHDAQSIIGGSSRTVPTKNTGNRQQYSSPVSSVNADSKANEMFYKPMSTNESNKKDSDRSGVMKSIASTAGSTSSPEVPGQHFEKDYQQLNTTNNSSVLSRLDIDANTLRSNHAQAYSQSMMYMFPPPHHSGIPTGSYIPPPEVYFNSLARFYGDWMHYAHGPPSRLANPLLASYTNMHQNAPITTNGPWGPVPNNNQPADNILSFPMKPDEINADVPLNLSKH</sequence>
<feature type="compositionally biased region" description="Polar residues" evidence="1">
    <location>
        <begin position="445"/>
        <end position="483"/>
    </location>
</feature>
<evidence type="ECO:0000313" key="2">
    <source>
        <dbReference type="EMBL" id="KAJ6639824.1"/>
    </source>
</evidence>
<feature type="compositionally biased region" description="Polar residues" evidence="1">
    <location>
        <begin position="188"/>
        <end position="197"/>
    </location>
</feature>
<dbReference type="AlphaFoldDB" id="A0A9Q0MYL1"/>